<sequence length="375" mass="39217">MSPDSATQTQKVQGVRRSRRLAAKGVAVDGPVAADAPMPPTPRPSLSSSRFPGPSPTWVSDPTAPIPRVPSPPQMEARPASSRVVAWDSSVLDSMPSSSTSSALAIHTNTSTRHMRHLSDSHGPKVASPATALSPSPLSSSISSPRLSNEDWPLNEPLAKSTSPPATPIIDVLEHGVFPDSDLPESVFPLVASEDAQSPNPTRHVSLAMERSATMRREMPLAIASLPSAPGVVGLGIDMTGTDQAVERVSTKLASLSMEPAPRRALADRANAPARVPLSEKSKGPLAPGRVALGDKGAVKGTSSSLPKHSAKERLDENGQPWTGPPGPMQRMGLPAPRKVRPSPSQEGAALLLAHPAGRGAPAVQLHTRPVYTLR</sequence>
<gene>
    <name evidence="2" type="ORF">MEQU1_000395</name>
</gene>
<protein>
    <submittedName>
        <fullName evidence="2">Uncharacterized protein</fullName>
    </submittedName>
</protein>
<dbReference type="EMBL" id="CP119900">
    <property type="protein sequence ID" value="WFD21740.1"/>
    <property type="molecule type" value="Genomic_DNA"/>
</dbReference>
<feature type="compositionally biased region" description="Pro residues" evidence="1">
    <location>
        <begin position="64"/>
        <end position="73"/>
    </location>
</feature>
<proteinExistence type="predicted"/>
<feature type="compositionally biased region" description="Low complexity" evidence="1">
    <location>
        <begin position="127"/>
        <end position="147"/>
    </location>
</feature>
<evidence type="ECO:0000313" key="2">
    <source>
        <dbReference type="EMBL" id="WFD21740.1"/>
    </source>
</evidence>
<feature type="region of interest" description="Disordered" evidence="1">
    <location>
        <begin position="257"/>
        <end position="346"/>
    </location>
</feature>
<feature type="region of interest" description="Disordered" evidence="1">
    <location>
        <begin position="112"/>
        <end position="163"/>
    </location>
</feature>
<feature type="region of interest" description="Disordered" evidence="1">
    <location>
        <begin position="1"/>
        <end position="83"/>
    </location>
</feature>
<evidence type="ECO:0000313" key="3">
    <source>
        <dbReference type="Proteomes" id="UP001214415"/>
    </source>
</evidence>
<feature type="compositionally biased region" description="Polar residues" evidence="1">
    <location>
        <begin position="1"/>
        <end position="12"/>
    </location>
</feature>
<dbReference type="Proteomes" id="UP001214415">
    <property type="component" value="Chromosome 1"/>
</dbReference>
<keyword evidence="3" id="KW-1185">Reference proteome</keyword>
<name>A0AAF0EBZ2_9BASI</name>
<feature type="compositionally biased region" description="Low complexity" evidence="1">
    <location>
        <begin position="23"/>
        <end position="36"/>
    </location>
</feature>
<organism evidence="2 3">
    <name type="scientific">Malassezia equina</name>
    <dbReference type="NCBI Taxonomy" id="1381935"/>
    <lineage>
        <taxon>Eukaryota</taxon>
        <taxon>Fungi</taxon>
        <taxon>Dikarya</taxon>
        <taxon>Basidiomycota</taxon>
        <taxon>Ustilaginomycotina</taxon>
        <taxon>Malasseziomycetes</taxon>
        <taxon>Malasseziales</taxon>
        <taxon>Malasseziaceae</taxon>
        <taxon>Malassezia</taxon>
    </lineage>
</organism>
<evidence type="ECO:0000256" key="1">
    <source>
        <dbReference type="SAM" id="MobiDB-lite"/>
    </source>
</evidence>
<accession>A0AAF0EBZ2</accession>
<dbReference type="AlphaFoldDB" id="A0AAF0EBZ2"/>
<reference evidence="2" key="1">
    <citation type="submission" date="2023-03" db="EMBL/GenBank/DDBJ databases">
        <title>Mating type loci evolution in Malassezia.</title>
        <authorList>
            <person name="Coelho M.A."/>
        </authorList>
    </citation>
    <scope>NUCLEOTIDE SEQUENCE</scope>
    <source>
        <strain evidence="2">CBS 12830</strain>
    </source>
</reference>